<dbReference type="GO" id="GO:0005524">
    <property type="term" value="F:ATP binding"/>
    <property type="evidence" value="ECO:0007669"/>
    <property type="project" value="UniProtKB-UniRule"/>
</dbReference>
<evidence type="ECO:0000256" key="10">
    <source>
        <dbReference type="ARBA" id="ARBA00038002"/>
    </source>
</evidence>
<feature type="compositionally biased region" description="Basic residues" evidence="13">
    <location>
        <begin position="588"/>
        <end position="599"/>
    </location>
</feature>
<dbReference type="CDD" id="cd18787">
    <property type="entry name" value="SF2_C_DEAD"/>
    <property type="match status" value="1"/>
</dbReference>
<keyword evidence="6 11" id="KW-0347">Helicase</keyword>
<dbReference type="GO" id="GO:0003724">
    <property type="term" value="F:RNA helicase activity"/>
    <property type="evidence" value="ECO:0007669"/>
    <property type="project" value="UniProtKB-EC"/>
</dbReference>
<reference evidence="16 17" key="1">
    <citation type="journal article" date="2016" name="Mol. Biol. Evol.">
        <title>Comparative Genomics of Early-Diverging Mushroom-Forming Fungi Provides Insights into the Origins of Lignocellulose Decay Capabilities.</title>
        <authorList>
            <person name="Nagy L.G."/>
            <person name="Riley R."/>
            <person name="Tritt A."/>
            <person name="Adam C."/>
            <person name="Daum C."/>
            <person name="Floudas D."/>
            <person name="Sun H."/>
            <person name="Yadav J.S."/>
            <person name="Pangilinan J."/>
            <person name="Larsson K.H."/>
            <person name="Matsuura K."/>
            <person name="Barry K."/>
            <person name="Labutti K."/>
            <person name="Kuo R."/>
            <person name="Ohm R.A."/>
            <person name="Bhattacharya S.S."/>
            <person name="Shirouzu T."/>
            <person name="Yoshinaga Y."/>
            <person name="Martin F.M."/>
            <person name="Grigoriev I.V."/>
            <person name="Hibbett D.S."/>
        </authorList>
    </citation>
    <scope>NUCLEOTIDE SEQUENCE [LARGE SCALE GENOMIC DNA]</scope>
    <source>
        <strain evidence="16 17">HHB12029</strain>
    </source>
</reference>
<keyword evidence="5 11" id="KW-0378">Hydrolase</keyword>
<dbReference type="PROSITE" id="PS51194">
    <property type="entry name" value="HELICASE_CTER"/>
    <property type="match status" value="1"/>
</dbReference>
<evidence type="ECO:0000256" key="1">
    <source>
        <dbReference type="ARBA" id="ARBA00004604"/>
    </source>
</evidence>
<protein>
    <recommendedName>
        <fullName evidence="12">ATP-dependent RNA helicase</fullName>
        <ecNumber evidence="12">3.6.4.13</ecNumber>
    </recommendedName>
</protein>
<evidence type="ECO:0000256" key="7">
    <source>
        <dbReference type="ARBA" id="ARBA00022840"/>
    </source>
</evidence>
<dbReference type="PROSITE" id="PS00039">
    <property type="entry name" value="DEAD_ATP_HELICASE"/>
    <property type="match status" value="1"/>
</dbReference>
<name>A0A166BNY0_EXIGL</name>
<evidence type="ECO:0000256" key="6">
    <source>
        <dbReference type="ARBA" id="ARBA00022806"/>
    </source>
</evidence>
<keyword evidence="9" id="KW-0175">Coiled coil</keyword>
<evidence type="ECO:0000256" key="13">
    <source>
        <dbReference type="SAM" id="MobiDB-lite"/>
    </source>
</evidence>
<gene>
    <name evidence="16" type="ORF">EXIGLDRAFT_664835</name>
</gene>
<evidence type="ECO:0000256" key="4">
    <source>
        <dbReference type="ARBA" id="ARBA00022741"/>
    </source>
</evidence>
<evidence type="ECO:0000256" key="2">
    <source>
        <dbReference type="ARBA" id="ARBA00022517"/>
    </source>
</evidence>
<dbReference type="GO" id="GO:0003723">
    <property type="term" value="F:RNA binding"/>
    <property type="evidence" value="ECO:0007669"/>
    <property type="project" value="UniProtKB-UniRule"/>
</dbReference>
<feature type="region of interest" description="Disordered" evidence="13">
    <location>
        <begin position="548"/>
        <end position="654"/>
    </location>
</feature>
<dbReference type="InterPro" id="IPR025313">
    <property type="entry name" value="SPB4-like_CTE"/>
</dbReference>
<dbReference type="EMBL" id="KV425886">
    <property type="protein sequence ID" value="KZW02840.1"/>
    <property type="molecule type" value="Genomic_DNA"/>
</dbReference>
<dbReference type="InterPro" id="IPR001650">
    <property type="entry name" value="Helicase_C-like"/>
</dbReference>
<accession>A0A166BNY0</accession>
<dbReference type="GO" id="GO:0016887">
    <property type="term" value="F:ATP hydrolysis activity"/>
    <property type="evidence" value="ECO:0007669"/>
    <property type="project" value="RHEA"/>
</dbReference>
<comment type="domain">
    <text evidence="12">The Q motif is unique to and characteristic of the DEAD box family of RNA helicases and controls ATP binding and hydrolysis.</text>
</comment>
<evidence type="ECO:0000256" key="3">
    <source>
        <dbReference type="ARBA" id="ARBA00022552"/>
    </source>
</evidence>
<evidence type="ECO:0000313" key="17">
    <source>
        <dbReference type="Proteomes" id="UP000077266"/>
    </source>
</evidence>
<feature type="compositionally biased region" description="Basic and acidic residues" evidence="13">
    <location>
        <begin position="578"/>
        <end position="587"/>
    </location>
</feature>
<dbReference type="GO" id="GO:0006364">
    <property type="term" value="P:rRNA processing"/>
    <property type="evidence" value="ECO:0007669"/>
    <property type="project" value="UniProtKB-KW"/>
</dbReference>
<proteinExistence type="inferred from homology"/>
<dbReference type="InterPro" id="IPR000629">
    <property type="entry name" value="RNA-helicase_DEAD-box_CS"/>
</dbReference>
<comment type="catalytic activity">
    <reaction evidence="12">
        <text>ATP + H2O = ADP + phosphate + H(+)</text>
        <dbReference type="Rhea" id="RHEA:13065"/>
        <dbReference type="ChEBI" id="CHEBI:15377"/>
        <dbReference type="ChEBI" id="CHEBI:15378"/>
        <dbReference type="ChEBI" id="CHEBI:30616"/>
        <dbReference type="ChEBI" id="CHEBI:43474"/>
        <dbReference type="ChEBI" id="CHEBI:456216"/>
        <dbReference type="EC" id="3.6.4.13"/>
    </reaction>
</comment>
<dbReference type="SMART" id="SM00487">
    <property type="entry name" value="DEXDc"/>
    <property type="match status" value="1"/>
</dbReference>
<dbReference type="FunCoup" id="A0A166BNY0">
    <property type="interactions" value="1054"/>
</dbReference>
<organism evidence="16 17">
    <name type="scientific">Exidia glandulosa HHB12029</name>
    <dbReference type="NCBI Taxonomy" id="1314781"/>
    <lineage>
        <taxon>Eukaryota</taxon>
        <taxon>Fungi</taxon>
        <taxon>Dikarya</taxon>
        <taxon>Basidiomycota</taxon>
        <taxon>Agaricomycotina</taxon>
        <taxon>Agaricomycetes</taxon>
        <taxon>Auriculariales</taxon>
        <taxon>Exidiaceae</taxon>
        <taxon>Exidia</taxon>
    </lineage>
</organism>
<dbReference type="CDD" id="cd17960">
    <property type="entry name" value="DEADc_DDX55"/>
    <property type="match status" value="1"/>
</dbReference>
<dbReference type="OrthoDB" id="7396459at2759"/>
<keyword evidence="4 11" id="KW-0547">Nucleotide-binding</keyword>
<comment type="similarity">
    <text evidence="10">Belongs to the DEAD box helicase family. DDX55/SPB4 subfamily.</text>
</comment>
<dbReference type="Pfam" id="PF00270">
    <property type="entry name" value="DEAD"/>
    <property type="match status" value="1"/>
</dbReference>
<dbReference type="PANTHER" id="PTHR24031">
    <property type="entry name" value="RNA HELICASE"/>
    <property type="match status" value="1"/>
</dbReference>
<evidence type="ECO:0000256" key="12">
    <source>
        <dbReference type="RuleBase" id="RU365068"/>
    </source>
</evidence>
<dbReference type="InParanoid" id="A0A166BNY0"/>
<sequence>MAQSSNAFAGPWAKLQTPLTPWITDVISSLGHTQMTPVQASTIPLFMNHKDVVVEAVTGSGKTLAFVIPTIEKLIRRERPLRKNEIGILVISPTRELAEQIHSVYSLFLDSQSGDEDDPKRLRPAQLLVSGTASTPAQDVSSFLEIGADIVVGTPGRVEEFLLGKGRDAVSIKELEVLVLDEADRLLDLGFTAVLTRILSHLPKQRRTGLFSATMTDALSELIRVGLRNPVRVVVKVEAKRGIKRKADDVAEERRIPASLQNYHVRCRAIEKMVQLQRIIQLEQKENQSAKFIVYFATCACVDYFYRIFSSLQPDVAFFSLHGHLPPAKRSLALSQFRSHASTHLSPSVLLCTDVAARGLDLPTVDVVIQFDPPVDPKQFSHRCGRTARAGRSGQAWTLLCGREEEYVDFLSVRKIPLRERPYLGVDGKPSPSMDDRPEDPGAAALEQQIRDLVKQDRDLHDRGVKAFVSFVRAYSKHEASYIFRLKDLDLVGVARSFGLLRLPKMPELKERPEGHSTWLDVDIDWDTYAYADKTREKARLQELEEKRANAVQDEKAKATRQKERKRQKVKNVAWSDKVAKKETKEKRKEKKAMARKAARAAASAQQTVDADDQDREDDDPDDWEELAEEERAAKKVRKNKLDQKDFDTQFLDL</sequence>
<dbReference type="Proteomes" id="UP000077266">
    <property type="component" value="Unassembled WGS sequence"/>
</dbReference>
<dbReference type="Pfam" id="PF13959">
    <property type="entry name" value="CTE_SPB4"/>
    <property type="match status" value="1"/>
</dbReference>
<comment type="subcellular location">
    <subcellularLocation>
        <location evidence="1">Nucleus</location>
        <location evidence="1">Nucleolus</location>
    </subcellularLocation>
</comment>
<dbReference type="EC" id="3.6.4.13" evidence="12"/>
<dbReference type="Pfam" id="PF00271">
    <property type="entry name" value="Helicase_C"/>
    <property type="match status" value="1"/>
</dbReference>
<evidence type="ECO:0000256" key="9">
    <source>
        <dbReference type="ARBA" id="ARBA00023054"/>
    </source>
</evidence>
<dbReference type="InterPro" id="IPR014001">
    <property type="entry name" value="Helicase_ATP-bd"/>
</dbReference>
<evidence type="ECO:0000259" key="15">
    <source>
        <dbReference type="PROSITE" id="PS51194"/>
    </source>
</evidence>
<keyword evidence="7 11" id="KW-0067">ATP-binding</keyword>
<feature type="compositionally biased region" description="Basic and acidic residues" evidence="13">
    <location>
        <begin position="548"/>
        <end position="562"/>
    </location>
</feature>
<keyword evidence="17" id="KW-1185">Reference proteome</keyword>
<feature type="domain" description="Helicase C-terminal" evidence="15">
    <location>
        <begin position="275"/>
        <end position="437"/>
    </location>
</feature>
<evidence type="ECO:0000259" key="14">
    <source>
        <dbReference type="PROSITE" id="PS51192"/>
    </source>
</evidence>
<dbReference type="Gene3D" id="3.40.50.300">
    <property type="entry name" value="P-loop containing nucleotide triphosphate hydrolases"/>
    <property type="match status" value="2"/>
</dbReference>
<dbReference type="InterPro" id="IPR027417">
    <property type="entry name" value="P-loop_NTPase"/>
</dbReference>
<feature type="domain" description="Helicase ATP-binding" evidence="14">
    <location>
        <begin position="43"/>
        <end position="233"/>
    </location>
</feature>
<dbReference type="PROSITE" id="PS51192">
    <property type="entry name" value="HELICASE_ATP_BIND_1"/>
    <property type="match status" value="1"/>
</dbReference>
<dbReference type="SMART" id="SM00490">
    <property type="entry name" value="HELICc"/>
    <property type="match status" value="1"/>
</dbReference>
<comment type="function">
    <text evidence="12">RNA helicase.</text>
</comment>
<keyword evidence="8 12" id="KW-0694">RNA-binding</keyword>
<dbReference type="AlphaFoldDB" id="A0A166BNY0"/>
<dbReference type="Pfam" id="PF23681">
    <property type="entry name" value="CTT_SPB4"/>
    <property type="match status" value="1"/>
</dbReference>
<dbReference type="GO" id="GO:0005730">
    <property type="term" value="C:nucleolus"/>
    <property type="evidence" value="ECO:0007669"/>
    <property type="project" value="UniProtKB-SubCell"/>
</dbReference>
<keyword evidence="2" id="KW-0690">Ribosome biogenesis</keyword>
<evidence type="ECO:0000256" key="5">
    <source>
        <dbReference type="ARBA" id="ARBA00022801"/>
    </source>
</evidence>
<dbReference type="STRING" id="1314781.A0A166BNY0"/>
<feature type="compositionally biased region" description="Basic and acidic residues" evidence="13">
    <location>
        <begin position="630"/>
        <end position="648"/>
    </location>
</feature>
<evidence type="ECO:0000313" key="16">
    <source>
        <dbReference type="EMBL" id="KZW02840.1"/>
    </source>
</evidence>
<dbReference type="SUPFAM" id="SSF52540">
    <property type="entry name" value="P-loop containing nucleoside triphosphate hydrolases"/>
    <property type="match status" value="1"/>
</dbReference>
<evidence type="ECO:0000256" key="11">
    <source>
        <dbReference type="RuleBase" id="RU000492"/>
    </source>
</evidence>
<dbReference type="InterPro" id="IPR056330">
    <property type="entry name" value="CTT_SPB4"/>
</dbReference>
<dbReference type="InterPro" id="IPR011545">
    <property type="entry name" value="DEAD/DEAH_box_helicase_dom"/>
</dbReference>
<keyword evidence="3" id="KW-0698">rRNA processing</keyword>
<dbReference type="SMART" id="SM01178">
    <property type="entry name" value="DUF4217"/>
    <property type="match status" value="1"/>
</dbReference>
<feature type="compositionally biased region" description="Acidic residues" evidence="13">
    <location>
        <begin position="610"/>
        <end position="629"/>
    </location>
</feature>
<evidence type="ECO:0000256" key="8">
    <source>
        <dbReference type="ARBA" id="ARBA00022884"/>
    </source>
</evidence>